<feature type="compositionally biased region" description="Acidic residues" evidence="2">
    <location>
        <begin position="166"/>
        <end position="181"/>
    </location>
</feature>
<proteinExistence type="predicted"/>
<keyword evidence="1" id="KW-0175">Coiled coil</keyword>
<protein>
    <submittedName>
        <fullName evidence="3">Uncharacterized protein</fullName>
    </submittedName>
</protein>
<gene>
    <name evidence="3" type="ORF">GcM3_218017</name>
</gene>
<feature type="compositionally biased region" description="Basic and acidic residues" evidence="2">
    <location>
        <begin position="513"/>
        <end position="529"/>
    </location>
</feature>
<comment type="caution">
    <text evidence="3">The sequence shown here is derived from an EMBL/GenBank/DDBJ whole genome shotgun (WGS) entry which is preliminary data.</text>
</comment>
<feature type="region of interest" description="Disordered" evidence="2">
    <location>
        <begin position="246"/>
        <end position="276"/>
    </location>
</feature>
<feature type="compositionally biased region" description="Polar residues" evidence="2">
    <location>
        <begin position="246"/>
        <end position="257"/>
    </location>
</feature>
<feature type="coiled-coil region" evidence="1">
    <location>
        <begin position="206"/>
        <end position="233"/>
    </location>
</feature>
<dbReference type="STRING" id="62708.A0A420H7N9"/>
<name>A0A420H7N9_9PEZI</name>
<organism evidence="3 4">
    <name type="scientific">Golovinomyces cichoracearum</name>
    <dbReference type="NCBI Taxonomy" id="62708"/>
    <lineage>
        <taxon>Eukaryota</taxon>
        <taxon>Fungi</taxon>
        <taxon>Dikarya</taxon>
        <taxon>Ascomycota</taxon>
        <taxon>Pezizomycotina</taxon>
        <taxon>Leotiomycetes</taxon>
        <taxon>Erysiphales</taxon>
        <taxon>Erysiphaceae</taxon>
        <taxon>Golovinomyces</taxon>
    </lineage>
</organism>
<evidence type="ECO:0000256" key="2">
    <source>
        <dbReference type="SAM" id="MobiDB-lite"/>
    </source>
</evidence>
<accession>A0A420H7N9</accession>
<evidence type="ECO:0000313" key="3">
    <source>
        <dbReference type="EMBL" id="RKF53446.1"/>
    </source>
</evidence>
<reference evidence="3 4" key="1">
    <citation type="journal article" date="2018" name="BMC Genomics">
        <title>Comparative genome analyses reveal sequence features reflecting distinct modes of host-adaptation between dicot and monocot powdery mildew.</title>
        <authorList>
            <person name="Wu Y."/>
            <person name="Ma X."/>
            <person name="Pan Z."/>
            <person name="Kale S.D."/>
            <person name="Song Y."/>
            <person name="King H."/>
            <person name="Zhang Q."/>
            <person name="Presley C."/>
            <person name="Deng X."/>
            <person name="Wei C.I."/>
            <person name="Xiao S."/>
        </authorList>
    </citation>
    <scope>NUCLEOTIDE SEQUENCE [LARGE SCALE GENOMIC DNA]</scope>
    <source>
        <strain evidence="3">UMSG3</strain>
    </source>
</reference>
<feature type="region of interest" description="Disordered" evidence="2">
    <location>
        <begin position="574"/>
        <end position="612"/>
    </location>
</feature>
<dbReference type="Proteomes" id="UP000283383">
    <property type="component" value="Unassembled WGS sequence"/>
</dbReference>
<sequence length="801" mass="90522">MTNVNAYPLTVSPTLTNPDMILPYSDEETSVSTSSWKSNRNGFGYDTNDNNFSPAASLITPRTPIFYGTGTILSDIGEVTEAEGTPIGQKNETLEKRIARHPQYHSPIRSSPKNTHEAFRERAKTESHRRHMSNQSMSTVATDETCAHIFKHIEEDSTFDDISFQGDDEESALDTDSDDTTSSEVHRPWKECIKFDMNDQSSSALSRRAERILLNAKRRLNAMEGNLNRARTSILEWQDSCTVSMDNNSPVTRSESSAGHDDPPMPNRILSSKTKNWEVQSEPAYEKFIKCERNYEKHLSEPSQAVDVRLRFREKSDSLLSDYNIEYSDENFDSKSSSNMSVMKTLSAGSPPKLSKVSNNSLSNFNQTFTNRISEDNVNQFGDTRVLTRSALSLQMREIQDQVQGLKGRLSFLRDRTKNDIVRRRSLQSLKIPTPFTSAENNCFEDKDHFISEQLNLNSKSFCSHSTNNSDSNMDARILDPKLHDLYPEMDSGKELSIDAASDFELKNITLNSEKENKSYQESSDRNDADDSEDDASESDASVYYDTTVSHEDREDAFDYEHFFLHSAMGTIGEQRRGSFSSEESVETTRGYPNLTQNNYSSVDESNSHLRSRSTDTLSTVASFQTAVEGTDIENNFEENKLDSFAVRSSHINTTKNCGCLGNREMARKPSIVYLQPTVTKSRFSISSYMPKRRLIEARFMIHDISGEPSTSYQSEANLTPDINPSKIENKRAAVVNHSSLDSSSMKQLSNDDQTLVKRLINSLGECVLSLQDTEKTYDARVWRRRLDAARRVLEGFEGAV</sequence>
<keyword evidence="4" id="KW-1185">Reference proteome</keyword>
<feature type="compositionally biased region" description="Polar residues" evidence="2">
    <location>
        <begin position="594"/>
        <end position="605"/>
    </location>
</feature>
<dbReference type="AlphaFoldDB" id="A0A420H7N9"/>
<feature type="region of interest" description="Disordered" evidence="2">
    <location>
        <begin position="513"/>
        <end position="544"/>
    </location>
</feature>
<feature type="region of interest" description="Disordered" evidence="2">
    <location>
        <begin position="160"/>
        <end position="185"/>
    </location>
</feature>
<evidence type="ECO:0000313" key="4">
    <source>
        <dbReference type="Proteomes" id="UP000283383"/>
    </source>
</evidence>
<evidence type="ECO:0000256" key="1">
    <source>
        <dbReference type="SAM" id="Coils"/>
    </source>
</evidence>
<dbReference type="EMBL" id="MCBQ01021867">
    <property type="protein sequence ID" value="RKF53446.1"/>
    <property type="molecule type" value="Genomic_DNA"/>
</dbReference>